<feature type="region of interest" description="Disordered" evidence="1">
    <location>
        <begin position="153"/>
        <end position="201"/>
    </location>
</feature>
<sequence length="1282" mass="143038">MGIVASSASLLGFEDQTKTRAEQQRIELAKVPSLSTIQEERTSQLYDTPQGDMSLTINDHGEVSFSFDGKEVSVSLYETPDITEEEAIQIVEMYADQLSEHVSEHNVVELPPLRFTKETSTSGNLVMEAVLVDVSEDYFTSVEEEADLRTEADIDDIYSVTDEGARSLSPNGEAPKRPPRKKNDSPKSTQETYYSLSKDGSLETDAVDESLALDSESFGDFASAMSSDRMHEEDAAFQVAAITETASLPGDVARESPSTPQNTHEIGSDLRVNLEEDKSKKKRKKKRRSSRSSQSSDESSKEFGINEGARQKAQSLELGTDIFYRDVQGEEGDGLVIDPVINAIKMKELEAKEKEVTEKLKKTLYIIENDLDKVSHELLIQTARKATATAANKSIEVLQSIVQPIKDIQTFLVTMEQQGSQKSSVSIAELMAPPIFDLQKGLAVVEKCSEMQGKEHTLILKTCFNILDKTGPQIQRGLKLIENLSLLEKEMIPTNAAGRMTPSKIIQEVLTTLQEMQNGMDRALFVMNSKKALFAKQKPVSDQEIKETDIVETETDMDILLKFAQPAFELQESLTNVKQSIIDVDNVTKDMKMVIKEKIQEHVIDLVKQVMATEQQVIKLGESNMEHELYSVILENISQTIDNLSNNIEKYSSLPTGDKYEEIEKLELFENPIEEVINSLSKLGKNIPTSQLIPQEETPVTPQEVVKDVFDQVSQLIYENISQTVQTFLYNIEIAQNATTDTVVLEGLRQMATLQKDLAVTVRRSAEINTEPAIMALENLAQPMDMMNNQLLEVPTSTSEDVLDDMVACLSILEDSIVLNEKIEEDEDLLILFSILKARAREVKENICFLIEPELLQKQEEPSQRLRPPLRQNLSQDNIAEEVIEEETSILPTPPIMEEDAAQSKYEELQKCIATIQDMPILSEDAEVSAKQKPDEHAQAFVETVQELEKCLATLQEESSVESSEKLPPELFQEAATVVECVEKLKSSSSMFEKPSEGATLTVADIAEIKSLTGSLRRFSQTLVLLQNQQEERANVFKYVEDTLRDLATSLTTFSKEETISSLVEDISNILEVITLERSNLDIKLEEVHQLDGLANQLSVINEIVSQSQETEIRNIEDLNAPITKLLVDLEGIGSETGLKYITSALGKLLVDLQNTATKSSGISENIVSVIENIAGNIETLSNEGKLTLEEAQAKNIQKSFIEFKESIKSVEIEKQNEKIPIYQDLQKSLSAVEHWIEELGQLSDQPEAHKAKLLESEEIMQEVATLAQNLDVPLAEKLTAA</sequence>
<feature type="non-terminal residue" evidence="2">
    <location>
        <position position="1282"/>
    </location>
</feature>
<evidence type="ECO:0000313" key="3">
    <source>
        <dbReference type="Proteomes" id="UP000051574"/>
    </source>
</evidence>
<feature type="region of interest" description="Disordered" evidence="1">
    <location>
        <begin position="248"/>
        <end position="308"/>
    </location>
</feature>
<dbReference type="OrthoDB" id="10260894at2759"/>
<accession>A0A0T6B0K7</accession>
<protein>
    <submittedName>
        <fullName evidence="2">Uncharacterized protein</fullName>
    </submittedName>
</protein>
<feature type="compositionally biased region" description="Basic residues" evidence="1">
    <location>
        <begin position="280"/>
        <end position="290"/>
    </location>
</feature>
<evidence type="ECO:0000256" key="1">
    <source>
        <dbReference type="SAM" id="MobiDB-lite"/>
    </source>
</evidence>
<dbReference type="EMBL" id="LJIG01016402">
    <property type="protein sequence ID" value="KRT80708.1"/>
    <property type="molecule type" value="Genomic_DNA"/>
</dbReference>
<keyword evidence="3" id="KW-1185">Reference proteome</keyword>
<gene>
    <name evidence="2" type="ORF">AMK59_5699</name>
</gene>
<proteinExistence type="predicted"/>
<feature type="compositionally biased region" description="Polar residues" evidence="1">
    <location>
        <begin position="186"/>
        <end position="195"/>
    </location>
</feature>
<feature type="compositionally biased region" description="Basic and acidic residues" evidence="1">
    <location>
        <begin position="266"/>
        <end position="279"/>
    </location>
</feature>
<evidence type="ECO:0000313" key="2">
    <source>
        <dbReference type="EMBL" id="KRT80708.1"/>
    </source>
</evidence>
<organism evidence="2 3">
    <name type="scientific">Oryctes borbonicus</name>
    <dbReference type="NCBI Taxonomy" id="1629725"/>
    <lineage>
        <taxon>Eukaryota</taxon>
        <taxon>Metazoa</taxon>
        <taxon>Ecdysozoa</taxon>
        <taxon>Arthropoda</taxon>
        <taxon>Hexapoda</taxon>
        <taxon>Insecta</taxon>
        <taxon>Pterygota</taxon>
        <taxon>Neoptera</taxon>
        <taxon>Endopterygota</taxon>
        <taxon>Coleoptera</taxon>
        <taxon>Polyphaga</taxon>
        <taxon>Scarabaeiformia</taxon>
        <taxon>Scarabaeidae</taxon>
        <taxon>Dynastinae</taxon>
        <taxon>Oryctes</taxon>
    </lineage>
</organism>
<reference evidence="2 3" key="1">
    <citation type="submission" date="2015-09" db="EMBL/GenBank/DDBJ databases">
        <title>Draft genome of the scarab beetle Oryctes borbonicus.</title>
        <authorList>
            <person name="Meyer J.M."/>
            <person name="Markov G.V."/>
            <person name="Baskaran P."/>
            <person name="Herrmann M."/>
            <person name="Sommer R.J."/>
            <person name="Roedelsperger C."/>
        </authorList>
    </citation>
    <scope>NUCLEOTIDE SEQUENCE [LARGE SCALE GENOMIC DNA]</scope>
    <source>
        <strain evidence="2">OB123</strain>
        <tissue evidence="2">Whole animal</tissue>
    </source>
</reference>
<name>A0A0T6B0K7_9SCAR</name>
<dbReference type="Proteomes" id="UP000051574">
    <property type="component" value="Unassembled WGS sequence"/>
</dbReference>
<comment type="caution">
    <text evidence="2">The sequence shown here is derived from an EMBL/GenBank/DDBJ whole genome shotgun (WGS) entry which is preliminary data.</text>
</comment>
<feature type="compositionally biased region" description="Polar residues" evidence="1">
    <location>
        <begin position="256"/>
        <end position="265"/>
    </location>
</feature>